<evidence type="ECO:0000313" key="2">
    <source>
        <dbReference type="Proteomes" id="UP000582643"/>
    </source>
</evidence>
<comment type="caution">
    <text evidence="1">The sequence shown here is derived from an EMBL/GenBank/DDBJ whole genome shotgun (WGS) entry which is preliminary data.</text>
</comment>
<name>A0A7W7U3Z0_9ACTN</name>
<keyword evidence="2" id="KW-1185">Reference proteome</keyword>
<sequence length="36" mass="3934">MPDGTPLGRRRAVGRGGRIHVQVEPFTEWGLFGLNG</sequence>
<dbReference type="EMBL" id="JACHJY010000008">
    <property type="protein sequence ID" value="MBB4984607.1"/>
    <property type="molecule type" value="Genomic_DNA"/>
</dbReference>
<protein>
    <submittedName>
        <fullName evidence="1">Uncharacterized protein</fullName>
    </submittedName>
</protein>
<proteinExistence type="predicted"/>
<dbReference type="AlphaFoldDB" id="A0A7W7U3Z0"/>
<evidence type="ECO:0000313" key="1">
    <source>
        <dbReference type="EMBL" id="MBB4984607.1"/>
    </source>
</evidence>
<dbReference type="Proteomes" id="UP000582643">
    <property type="component" value="Unassembled WGS sequence"/>
</dbReference>
<gene>
    <name evidence="1" type="ORF">GGE06_005553</name>
</gene>
<accession>A0A7W7U3Z0</accession>
<organism evidence="1 2">
    <name type="scientific">Streptomyces nymphaeiformis</name>
    <dbReference type="NCBI Taxonomy" id="2663842"/>
    <lineage>
        <taxon>Bacteria</taxon>
        <taxon>Bacillati</taxon>
        <taxon>Actinomycetota</taxon>
        <taxon>Actinomycetes</taxon>
        <taxon>Kitasatosporales</taxon>
        <taxon>Streptomycetaceae</taxon>
        <taxon>Streptomyces</taxon>
    </lineage>
</organism>
<reference evidence="1 2" key="1">
    <citation type="submission" date="2020-08" db="EMBL/GenBank/DDBJ databases">
        <title>Genomic Encyclopedia of Type Strains, Phase III (KMG-III): the genomes of soil and plant-associated and newly described type strains.</title>
        <authorList>
            <person name="Whitman W."/>
        </authorList>
    </citation>
    <scope>NUCLEOTIDE SEQUENCE [LARGE SCALE GENOMIC DNA]</scope>
    <source>
        <strain evidence="1 2">SFB5A</strain>
    </source>
</reference>